<dbReference type="EMBL" id="CP007174">
    <property type="protein sequence ID" value="AIF84936.1"/>
    <property type="molecule type" value="Genomic_DNA"/>
</dbReference>
<name>A0A075MTI8_9ARCH</name>
<evidence type="ECO:0000313" key="1">
    <source>
        <dbReference type="EMBL" id="AIF84936.1"/>
    </source>
</evidence>
<organism evidence="1 2">
    <name type="scientific">Candidatus Nitrososphaera evergladensis SR1</name>
    <dbReference type="NCBI Taxonomy" id="1459636"/>
    <lineage>
        <taxon>Archaea</taxon>
        <taxon>Nitrososphaerota</taxon>
        <taxon>Nitrososphaeria</taxon>
        <taxon>Nitrososphaerales</taxon>
        <taxon>Nitrososphaeraceae</taxon>
        <taxon>Nitrososphaera</taxon>
    </lineage>
</organism>
<dbReference type="RefSeq" id="WP_148701423.1">
    <property type="nucleotide sequence ID" value="NZ_CP007174.1"/>
</dbReference>
<sequence>MLSRETEKNNSNISDEELPSLSLFMDTRLPYNMENVVPTLLRIMVAKGMLSLNEAKRIMKSGESYLH</sequence>
<gene>
    <name evidence="1" type="ORF">NTE_02898</name>
</gene>
<accession>A0A075MTI8</accession>
<protein>
    <submittedName>
        <fullName evidence="1">Uncharacterized protein</fullName>
    </submittedName>
</protein>
<reference evidence="1 2" key="1">
    <citation type="journal article" date="2014" name="PLoS ONE">
        <title>Genome Sequence of Candidatus Nitrososphaera evergladensis from Group I.1b Enriched from Everglades Soil Reveals Novel Genomic Features of the Ammonia-Oxidizing Archaea.</title>
        <authorList>
            <person name="Zhalnina K.V."/>
            <person name="Dias R."/>
            <person name="Leonard M.T."/>
            <person name="Dorr de Quadros P."/>
            <person name="Camargo F.A."/>
            <person name="Drew J.C."/>
            <person name="Farmerie W.G."/>
            <person name="Daroub S.H."/>
            <person name="Triplett E.W."/>
        </authorList>
    </citation>
    <scope>NUCLEOTIDE SEQUENCE [LARGE SCALE GENOMIC DNA]</scope>
    <source>
        <strain evidence="1 2">SR1</strain>
    </source>
</reference>
<proteinExistence type="predicted"/>
<dbReference type="Proteomes" id="UP000028194">
    <property type="component" value="Chromosome"/>
</dbReference>
<dbReference type="GeneID" id="41598577"/>
<dbReference type="AlphaFoldDB" id="A0A075MTI8"/>
<dbReference type="KEGG" id="nev:NTE_02898"/>
<keyword evidence="2" id="KW-1185">Reference proteome</keyword>
<evidence type="ECO:0000313" key="2">
    <source>
        <dbReference type="Proteomes" id="UP000028194"/>
    </source>
</evidence>
<dbReference type="HOGENOM" id="CLU_2802408_0_0_2"/>
<dbReference type="OrthoDB" id="374175at2157"/>